<reference evidence="1 2" key="1">
    <citation type="submission" date="2022-12" db="EMBL/GenBank/DDBJ databases">
        <authorList>
            <person name="Muema E."/>
        </authorList>
    </citation>
    <scope>NUCLEOTIDE SEQUENCE [LARGE SCALE GENOMIC DNA]</scope>
    <source>
        <strain evidence="2">1326</strain>
    </source>
</reference>
<dbReference type="EMBL" id="JAPYKS010000006">
    <property type="protein sequence ID" value="MEI9409151.1"/>
    <property type="molecule type" value="Genomic_DNA"/>
</dbReference>
<sequence length="246" mass="27720">MAKRIVLSSIETEKKRPTLFVRHLPTTKRIAKLRLNFVPVDLGAAGMMELHAAINTIVSDGWEYVVKHGRITRIDVAVDLPSLTMDSIHFLPKKPAHMLRLFPSGEIETIYFGKPKSNQIAIYDRTKKRAKLGQDIPQSLRIERKLKPGGLKLPSLPTLGNPFADTKFLIALPCPPNSAKEREWALFSDSVEKRGLAAALALLPKDRRSAYKKHLIANALPIWDPEDIWAGWKPMIEELKIASAHW</sequence>
<evidence type="ECO:0000313" key="2">
    <source>
        <dbReference type="Proteomes" id="UP001387293"/>
    </source>
</evidence>
<proteinExistence type="predicted"/>
<accession>A0ABU8KVJ1</accession>
<protein>
    <submittedName>
        <fullName evidence="1">Uncharacterized protein</fullName>
    </submittedName>
</protein>
<organism evidence="1 2">
    <name type="scientific">Mesorhizobium salmacidum</name>
    <dbReference type="NCBI Taxonomy" id="3015171"/>
    <lineage>
        <taxon>Bacteria</taxon>
        <taxon>Pseudomonadati</taxon>
        <taxon>Pseudomonadota</taxon>
        <taxon>Alphaproteobacteria</taxon>
        <taxon>Hyphomicrobiales</taxon>
        <taxon>Phyllobacteriaceae</taxon>
        <taxon>Mesorhizobium</taxon>
    </lineage>
</organism>
<dbReference type="Proteomes" id="UP001387293">
    <property type="component" value="Unassembled WGS sequence"/>
</dbReference>
<comment type="caution">
    <text evidence="1">The sequence shown here is derived from an EMBL/GenBank/DDBJ whole genome shotgun (WGS) entry which is preliminary data.</text>
</comment>
<keyword evidence="2" id="KW-1185">Reference proteome</keyword>
<gene>
    <name evidence="1" type="ORF">O7A60_10260</name>
</gene>
<evidence type="ECO:0000313" key="1">
    <source>
        <dbReference type="EMBL" id="MEI9409151.1"/>
    </source>
</evidence>
<dbReference type="RefSeq" id="WP_337106147.1">
    <property type="nucleotide sequence ID" value="NZ_JAPYKS010000006.1"/>
</dbReference>
<name>A0ABU8KVJ1_9HYPH</name>